<feature type="region of interest" description="Disordered" evidence="11">
    <location>
        <begin position="289"/>
        <end position="310"/>
    </location>
</feature>
<dbReference type="InterPro" id="IPR017927">
    <property type="entry name" value="FAD-bd_FR_type"/>
</dbReference>
<evidence type="ECO:0000256" key="1">
    <source>
        <dbReference type="ARBA" id="ARBA00006422"/>
    </source>
</evidence>
<evidence type="ECO:0000259" key="12">
    <source>
        <dbReference type="PROSITE" id="PS51384"/>
    </source>
</evidence>
<name>A0ABV1P3S8_9ACTN</name>
<keyword evidence="4" id="KW-0001">2Fe-2S</keyword>
<dbReference type="EMBL" id="JBEGDP010000039">
    <property type="protein sequence ID" value="MEQ7849416.1"/>
    <property type="molecule type" value="Genomic_DNA"/>
</dbReference>
<evidence type="ECO:0000313" key="13">
    <source>
        <dbReference type="EMBL" id="MEQ7849416.1"/>
    </source>
</evidence>
<comment type="cofactor">
    <cofactor evidence="10">
        <name>[2Fe-2S] cluster</name>
        <dbReference type="ChEBI" id="CHEBI:190135"/>
    </cofactor>
</comment>
<feature type="domain" description="FAD-binding FR-type" evidence="12">
    <location>
        <begin position="16"/>
        <end position="125"/>
    </location>
</feature>
<keyword evidence="2" id="KW-0813">Transport</keyword>
<keyword evidence="5" id="KW-0479">Metal-binding</keyword>
<protein>
    <recommendedName>
        <fullName evidence="12">FAD-binding FR-type domain-containing protein</fullName>
    </recommendedName>
</protein>
<gene>
    <name evidence="13" type="ORF">V6R90_19230</name>
</gene>
<dbReference type="Proteomes" id="UP001482520">
    <property type="component" value="Unassembled WGS sequence"/>
</dbReference>
<accession>A0ABV1P3S8</accession>
<dbReference type="InterPro" id="IPR037117">
    <property type="entry name" value="Dihydroorotate_DH_ele_sf"/>
</dbReference>
<evidence type="ECO:0000256" key="2">
    <source>
        <dbReference type="ARBA" id="ARBA00022448"/>
    </source>
</evidence>
<comment type="caution">
    <text evidence="13">The sequence shown here is derived from an EMBL/GenBank/DDBJ whole genome shotgun (WGS) entry which is preliminary data.</text>
</comment>
<dbReference type="InterPro" id="IPR012165">
    <property type="entry name" value="Cyt_c3_hydrogenase_gsu"/>
</dbReference>
<dbReference type="PANTHER" id="PTHR43513:SF3">
    <property type="entry name" value="DIHYDROOROTATE DEHYDROGENASE B (NAD(+)), ELECTRON TRANSFER SUBUNIT-RELATED"/>
    <property type="match status" value="1"/>
</dbReference>
<dbReference type="PANTHER" id="PTHR43513">
    <property type="entry name" value="DIHYDROOROTATE DEHYDROGENASE B (NAD(+)), ELECTRON TRANSFER SUBUNIT"/>
    <property type="match status" value="1"/>
</dbReference>
<evidence type="ECO:0000256" key="7">
    <source>
        <dbReference type="ARBA" id="ARBA00022982"/>
    </source>
</evidence>
<evidence type="ECO:0000256" key="6">
    <source>
        <dbReference type="ARBA" id="ARBA00022827"/>
    </source>
</evidence>
<evidence type="ECO:0000313" key="14">
    <source>
        <dbReference type="Proteomes" id="UP001482520"/>
    </source>
</evidence>
<keyword evidence="9" id="KW-0411">Iron-sulfur</keyword>
<dbReference type="Gene3D" id="3.40.50.80">
    <property type="entry name" value="Nucleotide-binding domain of ferredoxin-NADP reductase (FNR) module"/>
    <property type="match status" value="1"/>
</dbReference>
<dbReference type="Gene3D" id="2.10.240.10">
    <property type="entry name" value="Dihydroorotate dehydrogenase, electron transfer subunit"/>
    <property type="match status" value="1"/>
</dbReference>
<keyword evidence="3" id="KW-0285">Flavoprotein</keyword>
<keyword evidence="7" id="KW-0249">Electron transport</keyword>
<proteinExistence type="inferred from homology"/>
<comment type="similarity">
    <text evidence="1">Belongs to the PyrK family.</text>
</comment>
<dbReference type="SUPFAM" id="SSF63380">
    <property type="entry name" value="Riboflavin synthase domain-like"/>
    <property type="match status" value="1"/>
</dbReference>
<dbReference type="Gene3D" id="2.40.30.10">
    <property type="entry name" value="Translation factors"/>
    <property type="match status" value="1"/>
</dbReference>
<feature type="region of interest" description="Disordered" evidence="11">
    <location>
        <begin position="1"/>
        <end position="23"/>
    </location>
</feature>
<evidence type="ECO:0000256" key="3">
    <source>
        <dbReference type="ARBA" id="ARBA00022630"/>
    </source>
</evidence>
<evidence type="ECO:0000256" key="11">
    <source>
        <dbReference type="SAM" id="MobiDB-lite"/>
    </source>
</evidence>
<evidence type="ECO:0000256" key="4">
    <source>
        <dbReference type="ARBA" id="ARBA00022714"/>
    </source>
</evidence>
<dbReference type="SUPFAM" id="SSF52343">
    <property type="entry name" value="Ferredoxin reductase-like, C-terminal NADP-linked domain"/>
    <property type="match status" value="1"/>
</dbReference>
<organism evidence="13 14">
    <name type="scientific">Nocardioides kribbensis</name>
    <dbReference type="NCBI Taxonomy" id="305517"/>
    <lineage>
        <taxon>Bacteria</taxon>
        <taxon>Bacillati</taxon>
        <taxon>Actinomycetota</taxon>
        <taxon>Actinomycetes</taxon>
        <taxon>Propionibacteriales</taxon>
        <taxon>Nocardioidaceae</taxon>
        <taxon>Nocardioides</taxon>
    </lineage>
</organism>
<reference evidence="13 14" key="1">
    <citation type="submission" date="2024-02" db="EMBL/GenBank/DDBJ databases">
        <title>Full genome sequence of Nocardioides kribbensis.</title>
        <authorList>
            <person name="Poletto B.L."/>
            <person name="Silva G."/>
            <person name="Galante D."/>
            <person name="Campos K.R."/>
            <person name="Santos M.B.N."/>
            <person name="Sacchi C.T."/>
        </authorList>
    </citation>
    <scope>NUCLEOTIDE SEQUENCE [LARGE SCALE GENOMIC DNA]</scope>
    <source>
        <strain evidence="13 14">O4R</strain>
    </source>
</reference>
<keyword evidence="8" id="KW-0408">Iron</keyword>
<dbReference type="InterPro" id="IPR017938">
    <property type="entry name" value="Riboflavin_synthase-like_b-brl"/>
</dbReference>
<dbReference type="Pfam" id="PF10418">
    <property type="entry name" value="DHODB_Fe-S_bind"/>
    <property type="match status" value="1"/>
</dbReference>
<dbReference type="InterPro" id="IPR039261">
    <property type="entry name" value="FNR_nucleotide-bd"/>
</dbReference>
<feature type="compositionally biased region" description="Basic and acidic residues" evidence="11">
    <location>
        <begin position="289"/>
        <end position="302"/>
    </location>
</feature>
<feature type="compositionally biased region" description="Pro residues" evidence="11">
    <location>
        <begin position="1"/>
        <end position="11"/>
    </location>
</feature>
<evidence type="ECO:0000256" key="5">
    <source>
        <dbReference type="ARBA" id="ARBA00022723"/>
    </source>
</evidence>
<dbReference type="InterPro" id="IPR050353">
    <property type="entry name" value="PyrK_electron_transfer"/>
</dbReference>
<evidence type="ECO:0000256" key="9">
    <source>
        <dbReference type="ARBA" id="ARBA00023014"/>
    </source>
</evidence>
<evidence type="ECO:0000256" key="8">
    <source>
        <dbReference type="ARBA" id="ARBA00023004"/>
    </source>
</evidence>
<dbReference type="RefSeq" id="WP_349805685.1">
    <property type="nucleotide sequence ID" value="NZ_JBEGDP010000039.1"/>
</dbReference>
<dbReference type="PROSITE" id="PS51384">
    <property type="entry name" value="FAD_FR"/>
    <property type="match status" value="1"/>
</dbReference>
<dbReference type="InterPro" id="IPR019480">
    <property type="entry name" value="Dihydroorotate_DH_Fe-S-bd"/>
</dbReference>
<keyword evidence="6" id="KW-0274">FAD</keyword>
<evidence type="ECO:0000256" key="10">
    <source>
        <dbReference type="ARBA" id="ARBA00034078"/>
    </source>
</evidence>
<dbReference type="PIRSF" id="PIRSF006816">
    <property type="entry name" value="Cyc3_hyd_g"/>
    <property type="match status" value="1"/>
</dbReference>
<sequence>MSPAAPVPPATQPGRQSPPQGPVHTTAEVLATKRVGAYQHLTLLAPGVAERFRPGTFLAASVGTLGDHLLGRRALWIHQVRPVGGHGLALQVVVEPVGRGTGWLAGLQPGARLPVTGPLGRPFALPKEPVATVLVGEGYAAAPLFPLAERLRERGCAVSLVVGAADEPRLLSALEARRSARSVVVVTGDGSVGVRGRVGDVVPETLRRAGAEVVYAAGPAATLHAVALAAEEHGAWSQVALEQPLTCATGLCHGCPVPVVGEDGVARTARACVDGPVLRGDRVRWDDLDLDLDRRPGPDRDLPGPVGGAW</sequence>
<keyword evidence="14" id="KW-1185">Reference proteome</keyword>